<protein>
    <recommendedName>
        <fullName evidence="4">phosphoribosylamine--glycine ligase</fullName>
        <ecNumber evidence="4">6.3.4.13</ecNumber>
    </recommendedName>
    <alternativeName>
        <fullName evidence="10">Glycinamide ribonucleotide synthetase</fullName>
    </alternativeName>
    <alternativeName>
        <fullName evidence="11">Phosphoribosylglycinamide synthetase</fullName>
    </alternativeName>
</protein>
<dbReference type="UniPathway" id="UPA00074">
    <property type="reaction ID" value="UER00125"/>
</dbReference>
<evidence type="ECO:0000256" key="3">
    <source>
        <dbReference type="ARBA" id="ARBA00005174"/>
    </source>
</evidence>
<dbReference type="NCBIfam" id="TIGR00877">
    <property type="entry name" value="purD"/>
    <property type="match status" value="1"/>
</dbReference>
<keyword evidence="7" id="KW-0658">Purine biosynthesis</keyword>
<dbReference type="InterPro" id="IPR016185">
    <property type="entry name" value="PreATP-grasp_dom_sf"/>
</dbReference>
<dbReference type="SMART" id="SM01209">
    <property type="entry name" value="GARS_A"/>
    <property type="match status" value="1"/>
</dbReference>
<dbReference type="Pfam" id="PF01071">
    <property type="entry name" value="GARS_A"/>
    <property type="match status" value="1"/>
</dbReference>
<feature type="domain" description="ATP-grasp" evidence="13">
    <location>
        <begin position="110"/>
        <end position="322"/>
    </location>
</feature>
<dbReference type="InterPro" id="IPR020559">
    <property type="entry name" value="PRibGlycinamide_synth_CS"/>
</dbReference>
<dbReference type="InterPro" id="IPR013815">
    <property type="entry name" value="ATP_grasp_subdomain_1"/>
</dbReference>
<dbReference type="GO" id="GO:0046872">
    <property type="term" value="F:metal ion binding"/>
    <property type="evidence" value="ECO:0007669"/>
    <property type="project" value="InterPro"/>
</dbReference>
<evidence type="ECO:0000313" key="14">
    <source>
        <dbReference type="EMBL" id="ODS32735.1"/>
    </source>
</evidence>
<dbReference type="GO" id="GO:0006189">
    <property type="term" value="P:'de novo' IMP biosynthetic process"/>
    <property type="evidence" value="ECO:0007669"/>
    <property type="project" value="UniProtKB-UniPathway"/>
</dbReference>
<dbReference type="InterPro" id="IPR000115">
    <property type="entry name" value="PRibGlycinamide_synth"/>
</dbReference>
<dbReference type="PROSITE" id="PS50975">
    <property type="entry name" value="ATP_GRASP"/>
    <property type="match status" value="1"/>
</dbReference>
<evidence type="ECO:0000256" key="9">
    <source>
        <dbReference type="ARBA" id="ARBA00038345"/>
    </source>
</evidence>
<comment type="cofactor">
    <cofactor evidence="1">
        <name>Mn(2+)</name>
        <dbReference type="ChEBI" id="CHEBI:29035"/>
    </cofactor>
</comment>
<dbReference type="PANTHER" id="PTHR43472:SF1">
    <property type="entry name" value="PHOSPHORIBOSYLAMINE--GLYCINE LIGASE, CHLOROPLASTIC"/>
    <property type="match status" value="1"/>
</dbReference>
<dbReference type="GO" id="GO:0005524">
    <property type="term" value="F:ATP binding"/>
    <property type="evidence" value="ECO:0007669"/>
    <property type="project" value="UniProtKB-UniRule"/>
</dbReference>
<sequence>MKVLLVGGGAREHIIAESLYKNGASIIVAMNNSNPGILKLSGRDNMLACPETNVSDIAKWACNKKADFAIIGLEAPLGVGISDELENVGIPTVGPRKEPAKIEMSKLFARSLMKRHNIPGQIEYFATNDISALNDHIIDSDGELVLKPIGLTDGKGVKVMGDHLLSKEDAIEYGRTITEESIGGFHEVLIEEKLYGEEFVIQCFVDGVHVVPMPTVKDYKRAHEGNKGPNTGGMGSYSQADGLLPFLSKEEYQNSVDIIEQVVLALKDEGYEYKGILYGQFMLTNKGIKVIEFNSRFGDPECMNVLSLLKTNFVDVCRDIINGTLGKTQIEFAKKSTVCKYIVPKGYGETPLENEEMCVDKGRIEELGAKIYFAKVNKSEKGLLTTTSRSIGIVGIGGTIEEAEEIAEKSIAFISGEFSIRHDIGKTELINSEIRNIHNLKLASENIPVASIS</sequence>
<dbReference type="InterPro" id="IPR020561">
    <property type="entry name" value="PRibGlycinamid_synth_ATP-grasp"/>
</dbReference>
<keyword evidence="6 12" id="KW-0547">Nucleotide-binding</keyword>
<dbReference type="InterPro" id="IPR037123">
    <property type="entry name" value="PRibGlycinamide_synth_C_sf"/>
</dbReference>
<evidence type="ECO:0000256" key="5">
    <source>
        <dbReference type="ARBA" id="ARBA00022598"/>
    </source>
</evidence>
<dbReference type="InterPro" id="IPR011761">
    <property type="entry name" value="ATP-grasp"/>
</dbReference>
<dbReference type="SUPFAM" id="SSF52440">
    <property type="entry name" value="PreATP-grasp domain"/>
    <property type="match status" value="1"/>
</dbReference>
<dbReference type="InterPro" id="IPR020562">
    <property type="entry name" value="PRibGlycinamide_synth_N"/>
</dbReference>
<dbReference type="Pfam" id="PF02844">
    <property type="entry name" value="GARS_N"/>
    <property type="match status" value="1"/>
</dbReference>
<organism evidence="14 15">
    <name type="scientific">Candidatus Scalindua rubra</name>
    <dbReference type="NCBI Taxonomy" id="1872076"/>
    <lineage>
        <taxon>Bacteria</taxon>
        <taxon>Pseudomonadati</taxon>
        <taxon>Planctomycetota</taxon>
        <taxon>Candidatus Brocadiia</taxon>
        <taxon>Candidatus Brocadiales</taxon>
        <taxon>Candidatus Scalinduaceae</taxon>
        <taxon>Candidatus Scalindua</taxon>
    </lineage>
</organism>
<evidence type="ECO:0000256" key="4">
    <source>
        <dbReference type="ARBA" id="ARBA00013255"/>
    </source>
</evidence>
<dbReference type="Gene3D" id="3.40.50.20">
    <property type="match status" value="1"/>
</dbReference>
<evidence type="ECO:0000256" key="7">
    <source>
        <dbReference type="ARBA" id="ARBA00022755"/>
    </source>
</evidence>
<dbReference type="GO" id="GO:0004637">
    <property type="term" value="F:phosphoribosylamine-glycine ligase activity"/>
    <property type="evidence" value="ECO:0007669"/>
    <property type="project" value="UniProtKB-EC"/>
</dbReference>
<dbReference type="InterPro" id="IPR011054">
    <property type="entry name" value="Rudment_hybrid_motif"/>
</dbReference>
<comment type="cofactor">
    <cofactor evidence="2">
        <name>Mg(2+)</name>
        <dbReference type="ChEBI" id="CHEBI:18420"/>
    </cofactor>
</comment>
<name>A0A1E3XAS4_9BACT</name>
<accession>A0A1E3XAS4</accession>
<comment type="similarity">
    <text evidence="9">Belongs to the GARS family.</text>
</comment>
<dbReference type="InterPro" id="IPR020560">
    <property type="entry name" value="PRibGlycinamide_synth_C-dom"/>
</dbReference>
<dbReference type="SUPFAM" id="SSF51246">
    <property type="entry name" value="Rudiment single hybrid motif"/>
    <property type="match status" value="1"/>
</dbReference>
<gene>
    <name evidence="14" type="ORF">SCARUB_02118</name>
</gene>
<dbReference type="EC" id="6.3.4.13" evidence="4"/>
<dbReference type="Gene3D" id="3.90.600.10">
    <property type="entry name" value="Phosphoribosylglycinamide synthetase, C-terminal domain"/>
    <property type="match status" value="1"/>
</dbReference>
<dbReference type="PROSITE" id="PS00184">
    <property type="entry name" value="GARS"/>
    <property type="match status" value="1"/>
</dbReference>
<dbReference type="PANTHER" id="PTHR43472">
    <property type="entry name" value="PHOSPHORIBOSYLAMINE--GLYCINE LIGASE"/>
    <property type="match status" value="1"/>
</dbReference>
<dbReference type="Gene3D" id="3.30.470.20">
    <property type="entry name" value="ATP-grasp fold, B domain"/>
    <property type="match status" value="1"/>
</dbReference>
<dbReference type="Proteomes" id="UP000094056">
    <property type="component" value="Unassembled WGS sequence"/>
</dbReference>
<evidence type="ECO:0000256" key="12">
    <source>
        <dbReference type="PROSITE-ProRule" id="PRU00409"/>
    </source>
</evidence>
<comment type="pathway">
    <text evidence="3">Purine metabolism; IMP biosynthesis via de novo pathway; N(1)-(5-phospho-D-ribosyl)glycinamide from 5-phospho-alpha-D-ribose 1-diphosphate: step 2/2.</text>
</comment>
<comment type="caution">
    <text evidence="14">The sequence shown here is derived from an EMBL/GenBank/DDBJ whole genome shotgun (WGS) entry which is preliminary data.</text>
</comment>
<dbReference type="SMART" id="SM01210">
    <property type="entry name" value="GARS_C"/>
    <property type="match status" value="1"/>
</dbReference>
<reference evidence="14 15" key="1">
    <citation type="submission" date="2016-07" db="EMBL/GenBank/DDBJ databases">
        <title>Draft genome of Scalindua rubra, obtained from a brine-seawater interface in the Red Sea, sheds light on salt adaptation in anammox bacteria.</title>
        <authorList>
            <person name="Speth D.R."/>
            <person name="Lagkouvardos I."/>
            <person name="Wang Y."/>
            <person name="Qian P.-Y."/>
            <person name="Dutilh B.E."/>
            <person name="Jetten M.S."/>
        </authorList>
    </citation>
    <scope>NUCLEOTIDE SEQUENCE [LARGE SCALE GENOMIC DNA]</scope>
    <source>
        <strain evidence="14">BSI-1</strain>
    </source>
</reference>
<proteinExistence type="inferred from homology"/>
<keyword evidence="5 14" id="KW-0436">Ligase</keyword>
<dbReference type="PATRIC" id="fig|1872076.5.peg.2492"/>
<evidence type="ECO:0000256" key="6">
    <source>
        <dbReference type="ARBA" id="ARBA00022741"/>
    </source>
</evidence>
<dbReference type="AlphaFoldDB" id="A0A1E3XAS4"/>
<evidence type="ECO:0000313" key="15">
    <source>
        <dbReference type="Proteomes" id="UP000094056"/>
    </source>
</evidence>
<evidence type="ECO:0000256" key="8">
    <source>
        <dbReference type="ARBA" id="ARBA00022840"/>
    </source>
</evidence>
<dbReference type="SUPFAM" id="SSF56059">
    <property type="entry name" value="Glutathione synthetase ATP-binding domain-like"/>
    <property type="match status" value="1"/>
</dbReference>
<dbReference type="EMBL" id="MAYW01000050">
    <property type="protein sequence ID" value="ODS32735.1"/>
    <property type="molecule type" value="Genomic_DNA"/>
</dbReference>
<dbReference type="GO" id="GO:0009113">
    <property type="term" value="P:purine nucleobase biosynthetic process"/>
    <property type="evidence" value="ECO:0007669"/>
    <property type="project" value="InterPro"/>
</dbReference>
<evidence type="ECO:0000256" key="11">
    <source>
        <dbReference type="ARBA" id="ARBA00042864"/>
    </source>
</evidence>
<evidence type="ECO:0000256" key="1">
    <source>
        <dbReference type="ARBA" id="ARBA00001936"/>
    </source>
</evidence>
<dbReference type="Pfam" id="PF02843">
    <property type="entry name" value="GARS_C"/>
    <property type="match status" value="1"/>
</dbReference>
<dbReference type="Gene3D" id="3.30.1490.20">
    <property type="entry name" value="ATP-grasp fold, A domain"/>
    <property type="match status" value="1"/>
</dbReference>
<evidence type="ECO:0000259" key="13">
    <source>
        <dbReference type="PROSITE" id="PS50975"/>
    </source>
</evidence>
<keyword evidence="8 12" id="KW-0067">ATP-binding</keyword>
<evidence type="ECO:0000256" key="2">
    <source>
        <dbReference type="ARBA" id="ARBA00001946"/>
    </source>
</evidence>
<evidence type="ECO:0000256" key="10">
    <source>
        <dbReference type="ARBA" id="ARBA00042242"/>
    </source>
</evidence>